<dbReference type="EMBL" id="JADGKB010000007">
    <property type="protein sequence ID" value="KAJ3261173.1"/>
    <property type="molecule type" value="Genomic_DNA"/>
</dbReference>
<reference evidence="2" key="1">
    <citation type="submission" date="2020-05" db="EMBL/GenBank/DDBJ databases">
        <title>Phylogenomic resolution of chytrid fungi.</title>
        <authorList>
            <person name="Stajich J.E."/>
            <person name="Amses K."/>
            <person name="Simmons R."/>
            <person name="Seto K."/>
            <person name="Myers J."/>
            <person name="Bonds A."/>
            <person name="Quandt C.A."/>
            <person name="Barry K."/>
            <person name="Liu P."/>
            <person name="Grigoriev I."/>
            <person name="Longcore J.E."/>
            <person name="James T.Y."/>
        </authorList>
    </citation>
    <scope>NUCLEOTIDE SEQUENCE</scope>
    <source>
        <strain evidence="2">PLAUS21</strain>
    </source>
</reference>
<keyword evidence="1" id="KW-0472">Membrane</keyword>
<gene>
    <name evidence="2" type="ORF">HK103_006482</name>
</gene>
<protein>
    <submittedName>
        <fullName evidence="2">Uncharacterized protein</fullName>
    </submittedName>
</protein>
<dbReference type="Pfam" id="PF04724">
    <property type="entry name" value="Glyco_transf_17"/>
    <property type="match status" value="1"/>
</dbReference>
<dbReference type="Proteomes" id="UP001210925">
    <property type="component" value="Unassembled WGS sequence"/>
</dbReference>
<evidence type="ECO:0000313" key="2">
    <source>
        <dbReference type="EMBL" id="KAJ3261173.1"/>
    </source>
</evidence>
<comment type="caution">
    <text evidence="2">The sequence shown here is derived from an EMBL/GenBank/DDBJ whole genome shotgun (WGS) entry which is preliminary data.</text>
</comment>
<accession>A0AAD5UNA8</accession>
<dbReference type="GO" id="GO:0003830">
    <property type="term" value="F:beta-1,4-mannosylglycoprotein 4-beta-N-acetylglucosaminyltransferase activity"/>
    <property type="evidence" value="ECO:0007669"/>
    <property type="project" value="InterPro"/>
</dbReference>
<dbReference type="PANTHER" id="PTHR12224">
    <property type="entry name" value="BETA-1,4-MANNOSYL-GLYCOPROTEIN BETA-1,4-N-ACETYLGLUCOSAMINYL-TRANSFERASE"/>
    <property type="match status" value="1"/>
</dbReference>
<proteinExistence type="predicted"/>
<feature type="transmembrane region" description="Helical" evidence="1">
    <location>
        <begin position="12"/>
        <end position="29"/>
    </location>
</feature>
<dbReference type="InterPro" id="IPR006813">
    <property type="entry name" value="Glyco_trans_17"/>
</dbReference>
<name>A0AAD5UNA8_9FUNG</name>
<keyword evidence="3" id="KW-1185">Reference proteome</keyword>
<dbReference type="AlphaFoldDB" id="A0AAD5UNA8"/>
<organism evidence="2 3">
    <name type="scientific">Boothiomyces macroporosus</name>
    <dbReference type="NCBI Taxonomy" id="261099"/>
    <lineage>
        <taxon>Eukaryota</taxon>
        <taxon>Fungi</taxon>
        <taxon>Fungi incertae sedis</taxon>
        <taxon>Chytridiomycota</taxon>
        <taxon>Chytridiomycota incertae sedis</taxon>
        <taxon>Chytridiomycetes</taxon>
        <taxon>Rhizophydiales</taxon>
        <taxon>Terramycetaceae</taxon>
        <taxon>Boothiomyces</taxon>
    </lineage>
</organism>
<dbReference type="GO" id="GO:0016020">
    <property type="term" value="C:membrane"/>
    <property type="evidence" value="ECO:0007669"/>
    <property type="project" value="InterPro"/>
</dbReference>
<keyword evidence="1" id="KW-0812">Transmembrane</keyword>
<evidence type="ECO:0000256" key="1">
    <source>
        <dbReference type="SAM" id="Phobius"/>
    </source>
</evidence>
<dbReference type="GO" id="GO:0006044">
    <property type="term" value="P:N-acetylglucosamine metabolic process"/>
    <property type="evidence" value="ECO:0007669"/>
    <property type="project" value="TreeGrafter"/>
</dbReference>
<dbReference type="PANTHER" id="PTHR12224:SF0">
    <property type="entry name" value="BETA-1,4-MANNOSYL-GLYCOPROTEIN 4-BETA-N-ACETYLGLUCOSAMINYLTRANSFERASE"/>
    <property type="match status" value="1"/>
</dbReference>
<sequence length="359" mass="42254">MRINSRCLRRQKAPLVILIIVIITLLLFIPRNTAKHYMLHLTYFTRPLWEKPEKPFTMITHYYAPGIELCELHNWKERTSEAKVYDAILFSVELDLLEIRLHELYDVVEKFIILESNSTFTGLSKPLHFKLNQERFKFAQDKIVYKAIAPPPLKKGEDPFKMEEYHRVSMNELIVSAGVKTSDWVLMLDVDEIPSENTVQLFRKCDGIPDIVHLQLRNYIYSFEFMLDMNSWRGKAVKYKPGIGYSHSRKSDMMLADAGWHCSFCFSTIKDFEFKMTGYSHSDRVHYDYILDPERIQKVICEGSDIFDMLPESNTYKEMFQKWGKLPKQTSAIELPKYLLQNKTRFSYLLPGGCKRKAE</sequence>
<evidence type="ECO:0000313" key="3">
    <source>
        <dbReference type="Proteomes" id="UP001210925"/>
    </source>
</evidence>
<keyword evidence="1" id="KW-1133">Transmembrane helix</keyword>